<reference evidence="6 7" key="1">
    <citation type="submission" date="2020-01" db="EMBL/GenBank/DDBJ databases">
        <title>Insect and environment-associated Actinomycetes.</title>
        <authorList>
            <person name="Currrie C."/>
            <person name="Chevrette M."/>
            <person name="Carlson C."/>
            <person name="Stubbendieck R."/>
            <person name="Wendt-Pienkowski E."/>
        </authorList>
    </citation>
    <scope>NUCLEOTIDE SEQUENCE [LARGE SCALE GENOMIC DNA]</scope>
    <source>
        <strain evidence="6 7">SID8386</strain>
    </source>
</reference>
<dbReference type="Proteomes" id="UP000470404">
    <property type="component" value="Unassembled WGS sequence"/>
</dbReference>
<keyword evidence="2" id="KW-0238">DNA-binding</keyword>
<feature type="compositionally biased region" description="Basic and acidic residues" evidence="4">
    <location>
        <begin position="213"/>
        <end position="224"/>
    </location>
</feature>
<dbReference type="PANTHER" id="PTHR44688">
    <property type="entry name" value="DNA-BINDING TRANSCRIPTIONAL ACTIVATOR DEVR_DOSR"/>
    <property type="match status" value="1"/>
</dbReference>
<dbReference type="SMART" id="SM00421">
    <property type="entry name" value="HTH_LUXR"/>
    <property type="match status" value="1"/>
</dbReference>
<gene>
    <name evidence="6" type="ORF">G3I59_47065</name>
</gene>
<dbReference type="EMBL" id="JAAGNC010000222">
    <property type="protein sequence ID" value="NEC62959.1"/>
    <property type="molecule type" value="Genomic_DNA"/>
</dbReference>
<dbReference type="PANTHER" id="PTHR44688:SF16">
    <property type="entry name" value="DNA-BINDING TRANSCRIPTIONAL ACTIVATOR DEVR_DOSR"/>
    <property type="match status" value="1"/>
</dbReference>
<dbReference type="RefSeq" id="WP_067588685.1">
    <property type="nucleotide sequence ID" value="NZ_JAAGNC010000222.1"/>
</dbReference>
<evidence type="ECO:0000259" key="5">
    <source>
        <dbReference type="PROSITE" id="PS50043"/>
    </source>
</evidence>
<keyword evidence="3" id="KW-0804">Transcription</keyword>
<evidence type="ECO:0000256" key="4">
    <source>
        <dbReference type="SAM" id="MobiDB-lite"/>
    </source>
</evidence>
<dbReference type="PRINTS" id="PR00038">
    <property type="entry name" value="HTHLUXR"/>
</dbReference>
<sequence length="235" mass="25256">MTPLEIIESRPVFLLGLTSVLASAGFEVTATRSMRKRNTKASVDLFIIDQETASNDVRLTQRCVGKTPVLLLDHAARASPLPNLAELSVRGMLSALSEPAEIVTAVHKISSGGCYWANAHVAGCPGRHNVAALSPRERQVLEHISMGDTHAQIASALGISVHTVNTYVKRARSKFRLGNKADLTRATILGHVEADLGEPSRHARGPADVPEPPARDAGRQDKRQLPVGVASCWQI</sequence>
<evidence type="ECO:0000313" key="7">
    <source>
        <dbReference type="Proteomes" id="UP000470404"/>
    </source>
</evidence>
<keyword evidence="1" id="KW-0805">Transcription regulation</keyword>
<dbReference type="PROSITE" id="PS50043">
    <property type="entry name" value="HTH_LUXR_2"/>
    <property type="match status" value="1"/>
</dbReference>
<feature type="region of interest" description="Disordered" evidence="4">
    <location>
        <begin position="194"/>
        <end position="224"/>
    </location>
</feature>
<organism evidence="6 7">
    <name type="scientific">Amycolatopsis rubida</name>
    <dbReference type="NCBI Taxonomy" id="112413"/>
    <lineage>
        <taxon>Bacteria</taxon>
        <taxon>Bacillati</taxon>
        <taxon>Actinomycetota</taxon>
        <taxon>Actinomycetes</taxon>
        <taxon>Pseudonocardiales</taxon>
        <taxon>Pseudonocardiaceae</taxon>
        <taxon>Amycolatopsis</taxon>
    </lineage>
</organism>
<evidence type="ECO:0000256" key="2">
    <source>
        <dbReference type="ARBA" id="ARBA00023125"/>
    </source>
</evidence>
<evidence type="ECO:0000313" key="6">
    <source>
        <dbReference type="EMBL" id="NEC62959.1"/>
    </source>
</evidence>
<keyword evidence="7" id="KW-1185">Reference proteome</keyword>
<dbReference type="InterPro" id="IPR000792">
    <property type="entry name" value="Tscrpt_reg_LuxR_C"/>
</dbReference>
<proteinExistence type="predicted"/>
<protein>
    <submittedName>
        <fullName evidence="6">Response regulator transcription factor</fullName>
    </submittedName>
</protein>
<comment type="caution">
    <text evidence="6">The sequence shown here is derived from an EMBL/GenBank/DDBJ whole genome shotgun (WGS) entry which is preliminary data.</text>
</comment>
<evidence type="ECO:0000256" key="1">
    <source>
        <dbReference type="ARBA" id="ARBA00023015"/>
    </source>
</evidence>
<dbReference type="Gene3D" id="3.40.50.2300">
    <property type="match status" value="1"/>
</dbReference>
<dbReference type="CDD" id="cd06170">
    <property type="entry name" value="LuxR_C_like"/>
    <property type="match status" value="1"/>
</dbReference>
<dbReference type="Pfam" id="PF00196">
    <property type="entry name" value="GerE"/>
    <property type="match status" value="1"/>
</dbReference>
<dbReference type="InterPro" id="IPR016032">
    <property type="entry name" value="Sig_transdc_resp-reg_C-effctor"/>
</dbReference>
<accession>A0ABX0C5C7</accession>
<name>A0ABX0C5C7_9PSEU</name>
<feature type="domain" description="HTH luxR-type" evidence="5">
    <location>
        <begin position="126"/>
        <end position="191"/>
    </location>
</feature>
<dbReference type="SUPFAM" id="SSF46894">
    <property type="entry name" value="C-terminal effector domain of the bipartite response regulators"/>
    <property type="match status" value="1"/>
</dbReference>
<evidence type="ECO:0000256" key="3">
    <source>
        <dbReference type="ARBA" id="ARBA00023163"/>
    </source>
</evidence>